<protein>
    <submittedName>
        <fullName evidence="2">Uncharacterized protein</fullName>
    </submittedName>
</protein>
<feature type="compositionally biased region" description="Polar residues" evidence="1">
    <location>
        <begin position="160"/>
        <end position="169"/>
    </location>
</feature>
<proteinExistence type="predicted"/>
<gene>
    <name evidence="2" type="ORF">F8M41_019339</name>
</gene>
<accession>A0A8H4AK14</accession>
<feature type="compositionally biased region" description="Basic residues" evidence="1">
    <location>
        <begin position="68"/>
        <end position="99"/>
    </location>
</feature>
<evidence type="ECO:0000313" key="2">
    <source>
        <dbReference type="EMBL" id="KAF0505198.1"/>
    </source>
</evidence>
<dbReference type="AlphaFoldDB" id="A0A8H4AK14"/>
<evidence type="ECO:0000313" key="3">
    <source>
        <dbReference type="Proteomes" id="UP000439903"/>
    </source>
</evidence>
<evidence type="ECO:0000256" key="1">
    <source>
        <dbReference type="SAM" id="MobiDB-lite"/>
    </source>
</evidence>
<feature type="compositionally biased region" description="Low complexity" evidence="1">
    <location>
        <begin position="109"/>
        <end position="122"/>
    </location>
</feature>
<reference evidence="2 3" key="1">
    <citation type="journal article" date="2019" name="Environ. Microbiol.">
        <title>At the nexus of three kingdoms: the genome of the mycorrhizal fungus Gigaspora margarita provides insights into plant, endobacterial and fungal interactions.</title>
        <authorList>
            <person name="Venice F."/>
            <person name="Ghignone S."/>
            <person name="Salvioli di Fossalunga A."/>
            <person name="Amselem J."/>
            <person name="Novero M."/>
            <person name="Xianan X."/>
            <person name="Sedzielewska Toro K."/>
            <person name="Morin E."/>
            <person name="Lipzen A."/>
            <person name="Grigoriev I.V."/>
            <person name="Henrissat B."/>
            <person name="Martin F.M."/>
            <person name="Bonfante P."/>
        </authorList>
    </citation>
    <scope>NUCLEOTIDE SEQUENCE [LARGE SCALE GENOMIC DNA]</scope>
    <source>
        <strain evidence="2 3">BEG34</strain>
    </source>
</reference>
<name>A0A8H4AK14_GIGMA</name>
<organism evidence="2 3">
    <name type="scientific">Gigaspora margarita</name>
    <dbReference type="NCBI Taxonomy" id="4874"/>
    <lineage>
        <taxon>Eukaryota</taxon>
        <taxon>Fungi</taxon>
        <taxon>Fungi incertae sedis</taxon>
        <taxon>Mucoromycota</taxon>
        <taxon>Glomeromycotina</taxon>
        <taxon>Glomeromycetes</taxon>
        <taxon>Diversisporales</taxon>
        <taxon>Gigasporaceae</taxon>
        <taxon>Gigaspora</taxon>
    </lineage>
</organism>
<dbReference type="EMBL" id="WTPW01000500">
    <property type="protein sequence ID" value="KAF0505198.1"/>
    <property type="molecule type" value="Genomic_DNA"/>
</dbReference>
<dbReference type="Proteomes" id="UP000439903">
    <property type="component" value="Unassembled WGS sequence"/>
</dbReference>
<sequence length="169" mass="19082">MKKTLAKKPSSAKKKADKIYIDCFLDEVLKNMGNNPDPSSFHDNVDPIKDIRRQMEDLHINQTKIAKAIKKISSKPKSSRYKMKSKSRTKKKKSSKRINAHIISDKSSSDSSDSENNMISSENELETNTLACSWNESESNASETSSESTSSESDSEDYEVNTTKKNNFF</sequence>
<feature type="region of interest" description="Disordered" evidence="1">
    <location>
        <begin position="68"/>
        <end position="169"/>
    </location>
</feature>
<feature type="compositionally biased region" description="Low complexity" evidence="1">
    <location>
        <begin position="133"/>
        <end position="152"/>
    </location>
</feature>
<comment type="caution">
    <text evidence="2">The sequence shown here is derived from an EMBL/GenBank/DDBJ whole genome shotgun (WGS) entry which is preliminary data.</text>
</comment>
<keyword evidence="3" id="KW-1185">Reference proteome</keyword>